<evidence type="ECO:0000313" key="3">
    <source>
        <dbReference type="Proteomes" id="UP000784294"/>
    </source>
</evidence>
<protein>
    <submittedName>
        <fullName evidence="2">Uncharacterized protein</fullName>
    </submittedName>
</protein>
<dbReference type="AlphaFoldDB" id="A0A448WXD5"/>
<feature type="region of interest" description="Disordered" evidence="1">
    <location>
        <begin position="86"/>
        <end position="114"/>
    </location>
</feature>
<name>A0A448WXD5_9PLAT</name>
<gene>
    <name evidence="2" type="ORF">PXEA_LOCUS15917</name>
</gene>
<accession>A0A448WXD5</accession>
<evidence type="ECO:0000256" key="1">
    <source>
        <dbReference type="SAM" id="MobiDB-lite"/>
    </source>
</evidence>
<sequence length="151" mass="16815">MFYQSLSNGSACLPNRTSTNYRDPAATRLFAYVVDVMPVIFRKLADVQRELELTEQHKNEPPLSSLPADHPVRRLISKLRRTSIISEGQQQNASAITGKRKHSQQRSSLSTANVSQDECLDSVGSLVDGLTSKSDLYLKASMKKSVFFTIP</sequence>
<evidence type="ECO:0000313" key="2">
    <source>
        <dbReference type="EMBL" id="VEL22477.1"/>
    </source>
</evidence>
<dbReference type="EMBL" id="CAAALY010056611">
    <property type="protein sequence ID" value="VEL22477.1"/>
    <property type="molecule type" value="Genomic_DNA"/>
</dbReference>
<keyword evidence="3" id="KW-1185">Reference proteome</keyword>
<feature type="compositionally biased region" description="Polar residues" evidence="1">
    <location>
        <begin position="105"/>
        <end position="114"/>
    </location>
</feature>
<dbReference type="Proteomes" id="UP000784294">
    <property type="component" value="Unassembled WGS sequence"/>
</dbReference>
<proteinExistence type="predicted"/>
<reference evidence="2" key="1">
    <citation type="submission" date="2018-11" db="EMBL/GenBank/DDBJ databases">
        <authorList>
            <consortium name="Pathogen Informatics"/>
        </authorList>
    </citation>
    <scope>NUCLEOTIDE SEQUENCE</scope>
</reference>
<comment type="caution">
    <text evidence="2">The sequence shown here is derived from an EMBL/GenBank/DDBJ whole genome shotgun (WGS) entry which is preliminary data.</text>
</comment>
<feature type="compositionally biased region" description="Polar residues" evidence="1">
    <location>
        <begin position="86"/>
        <end position="95"/>
    </location>
</feature>
<organism evidence="2 3">
    <name type="scientific">Protopolystoma xenopodis</name>
    <dbReference type="NCBI Taxonomy" id="117903"/>
    <lineage>
        <taxon>Eukaryota</taxon>
        <taxon>Metazoa</taxon>
        <taxon>Spiralia</taxon>
        <taxon>Lophotrochozoa</taxon>
        <taxon>Platyhelminthes</taxon>
        <taxon>Monogenea</taxon>
        <taxon>Polyopisthocotylea</taxon>
        <taxon>Polystomatidea</taxon>
        <taxon>Polystomatidae</taxon>
        <taxon>Protopolystoma</taxon>
    </lineage>
</organism>